<keyword evidence="1" id="KW-0479">Metal-binding</keyword>
<keyword evidence="13" id="KW-1185">Reference proteome</keyword>
<feature type="compositionally biased region" description="Low complexity" evidence="9">
    <location>
        <begin position="898"/>
        <end position="909"/>
    </location>
</feature>
<dbReference type="Gene3D" id="3.30.160.60">
    <property type="entry name" value="Classic Zinc Finger"/>
    <property type="match status" value="2"/>
</dbReference>
<keyword evidence="6" id="KW-0804">Transcription</keyword>
<name>A0A2J6R3D3_HYAVF</name>
<feature type="domain" description="C2H2-type" evidence="11">
    <location>
        <begin position="12"/>
        <end position="39"/>
    </location>
</feature>
<evidence type="ECO:0000259" key="10">
    <source>
        <dbReference type="PROSITE" id="PS50048"/>
    </source>
</evidence>
<dbReference type="Pfam" id="PF04082">
    <property type="entry name" value="Fungal_trans"/>
    <property type="match status" value="1"/>
</dbReference>
<feature type="region of interest" description="Disordered" evidence="9">
    <location>
        <begin position="117"/>
        <end position="139"/>
    </location>
</feature>
<keyword evidence="2" id="KW-0677">Repeat</keyword>
<feature type="compositionally biased region" description="Polar residues" evidence="9">
    <location>
        <begin position="942"/>
        <end position="959"/>
    </location>
</feature>
<evidence type="ECO:0000256" key="9">
    <source>
        <dbReference type="SAM" id="MobiDB-lite"/>
    </source>
</evidence>
<dbReference type="InterPro" id="IPR007219">
    <property type="entry name" value="XnlR_reg_dom"/>
</dbReference>
<feature type="region of interest" description="Disordered" evidence="9">
    <location>
        <begin position="338"/>
        <end position="357"/>
    </location>
</feature>
<dbReference type="EMBL" id="KZ613957">
    <property type="protein sequence ID" value="PMD32995.1"/>
    <property type="molecule type" value="Genomic_DNA"/>
</dbReference>
<dbReference type="PANTHER" id="PTHR47660">
    <property type="entry name" value="TRANSCRIPTION FACTOR WITH C2H2 AND ZN(2)-CYS(6) DNA BINDING DOMAIN (EUROFUNG)-RELATED-RELATED"/>
    <property type="match status" value="1"/>
</dbReference>
<dbReference type="SUPFAM" id="SSF57701">
    <property type="entry name" value="Zn2/Cys6 DNA-binding domain"/>
    <property type="match status" value="1"/>
</dbReference>
<evidence type="ECO:0000256" key="2">
    <source>
        <dbReference type="ARBA" id="ARBA00022737"/>
    </source>
</evidence>
<dbReference type="SMART" id="SM00355">
    <property type="entry name" value="ZnF_C2H2"/>
    <property type="match status" value="2"/>
</dbReference>
<dbReference type="PROSITE" id="PS00463">
    <property type="entry name" value="ZN2_CY6_FUNGAL_1"/>
    <property type="match status" value="1"/>
</dbReference>
<evidence type="ECO:0000256" key="8">
    <source>
        <dbReference type="PROSITE-ProRule" id="PRU00042"/>
    </source>
</evidence>
<dbReference type="InterPro" id="IPR036236">
    <property type="entry name" value="Znf_C2H2_sf"/>
</dbReference>
<feature type="compositionally biased region" description="Polar residues" evidence="9">
    <location>
        <begin position="918"/>
        <end position="929"/>
    </location>
</feature>
<dbReference type="PROSITE" id="PS00028">
    <property type="entry name" value="ZINC_FINGER_C2H2_1"/>
    <property type="match status" value="2"/>
</dbReference>
<reference evidence="12 13" key="1">
    <citation type="submission" date="2016-04" db="EMBL/GenBank/DDBJ databases">
        <title>A degradative enzymes factory behind the ericoid mycorrhizal symbiosis.</title>
        <authorList>
            <consortium name="DOE Joint Genome Institute"/>
            <person name="Martino E."/>
            <person name="Morin E."/>
            <person name="Grelet G."/>
            <person name="Kuo A."/>
            <person name="Kohler A."/>
            <person name="Daghino S."/>
            <person name="Barry K."/>
            <person name="Choi C."/>
            <person name="Cichocki N."/>
            <person name="Clum A."/>
            <person name="Copeland A."/>
            <person name="Hainaut M."/>
            <person name="Haridas S."/>
            <person name="Labutti K."/>
            <person name="Lindquist E."/>
            <person name="Lipzen A."/>
            <person name="Khouja H.-R."/>
            <person name="Murat C."/>
            <person name="Ohm R."/>
            <person name="Olson A."/>
            <person name="Spatafora J."/>
            <person name="Veneault-Fourrey C."/>
            <person name="Henrissat B."/>
            <person name="Grigoriev I."/>
            <person name="Martin F."/>
            <person name="Perotto S."/>
        </authorList>
    </citation>
    <scope>NUCLEOTIDE SEQUENCE [LARGE SCALE GENOMIC DNA]</scope>
    <source>
        <strain evidence="12 13">F</strain>
    </source>
</reference>
<dbReference type="STRING" id="1149755.A0A2J6R3D3"/>
<dbReference type="CDD" id="cd00067">
    <property type="entry name" value="GAL4"/>
    <property type="match status" value="1"/>
</dbReference>
<protein>
    <submittedName>
        <fullName evidence="12">Uncharacterized protein</fullName>
    </submittedName>
</protein>
<dbReference type="Gene3D" id="4.10.240.10">
    <property type="entry name" value="Zn(2)-C6 fungal-type DNA-binding domain"/>
    <property type="match status" value="1"/>
</dbReference>
<keyword evidence="5" id="KW-0805">Transcription regulation</keyword>
<organism evidence="12 13">
    <name type="scientific">Hyaloscypha variabilis (strain UAMH 11265 / GT02V1 / F)</name>
    <name type="common">Meliniomyces variabilis</name>
    <dbReference type="NCBI Taxonomy" id="1149755"/>
    <lineage>
        <taxon>Eukaryota</taxon>
        <taxon>Fungi</taxon>
        <taxon>Dikarya</taxon>
        <taxon>Ascomycota</taxon>
        <taxon>Pezizomycotina</taxon>
        <taxon>Leotiomycetes</taxon>
        <taxon>Helotiales</taxon>
        <taxon>Hyaloscyphaceae</taxon>
        <taxon>Hyaloscypha</taxon>
        <taxon>Hyaloscypha variabilis</taxon>
    </lineage>
</organism>
<dbReference type="GO" id="GO:0000981">
    <property type="term" value="F:DNA-binding transcription factor activity, RNA polymerase II-specific"/>
    <property type="evidence" value="ECO:0007669"/>
    <property type="project" value="InterPro"/>
</dbReference>
<evidence type="ECO:0000256" key="7">
    <source>
        <dbReference type="ARBA" id="ARBA00023242"/>
    </source>
</evidence>
<dbReference type="CDD" id="cd12148">
    <property type="entry name" value="fungal_TF_MHR"/>
    <property type="match status" value="1"/>
</dbReference>
<feature type="region of interest" description="Disordered" evidence="9">
    <location>
        <begin position="893"/>
        <end position="963"/>
    </location>
</feature>
<keyword evidence="3 8" id="KW-0863">Zinc-finger</keyword>
<dbReference type="PANTHER" id="PTHR47660:SF7">
    <property type="entry name" value="TRANSCRIPTION FACTOR WITH C2H2 AND ZN(2)-CYS(6) DNA BINDING DOMAIN (EUROFUNG)"/>
    <property type="match status" value="1"/>
</dbReference>
<evidence type="ECO:0000259" key="11">
    <source>
        <dbReference type="PROSITE" id="PS50157"/>
    </source>
</evidence>
<dbReference type="FunFam" id="3.30.160.60:FF:000100">
    <property type="entry name" value="Zinc finger 45-like"/>
    <property type="match status" value="1"/>
</dbReference>
<dbReference type="AlphaFoldDB" id="A0A2J6R3D3"/>
<keyword evidence="4" id="KW-0862">Zinc</keyword>
<evidence type="ECO:0000313" key="13">
    <source>
        <dbReference type="Proteomes" id="UP000235786"/>
    </source>
</evidence>
<dbReference type="SUPFAM" id="SSF57667">
    <property type="entry name" value="beta-beta-alpha zinc fingers"/>
    <property type="match status" value="1"/>
</dbReference>
<dbReference type="PROSITE" id="PS50157">
    <property type="entry name" value="ZINC_FINGER_C2H2_2"/>
    <property type="match status" value="2"/>
</dbReference>
<dbReference type="Proteomes" id="UP000235786">
    <property type="component" value="Unassembled WGS sequence"/>
</dbReference>
<dbReference type="InterPro" id="IPR036864">
    <property type="entry name" value="Zn2-C6_fun-type_DNA-bd_sf"/>
</dbReference>
<dbReference type="SMART" id="SM00066">
    <property type="entry name" value="GAL4"/>
    <property type="match status" value="1"/>
</dbReference>
<feature type="domain" description="C2H2-type" evidence="11">
    <location>
        <begin position="40"/>
        <end position="67"/>
    </location>
</feature>
<sequence length="1068" mass="118310">MSDRSPPLKLPHRCLHCNKQFNRSEHLARHKQGHSKDRPFACSLCDKRFARVDILKRHQAAHQPEGAEKVSRIASSTFRACSPCASARVKCSGSDVCERCAKKGIECHYPLYRKRTRKRDHSLHDQEQSTNHQHRQRSSVAINSGATEAGALGSDTATSLLSVSGAISASNSDDAVAHSPTLAQQYSGETHPVHPTSPIQDATMEEISRGGMNAGEVIGSWTGMQNPQSLRSGLVPSLYPDQGRTATYDFALPANELAGFSAINWLPLSNLDHEQWDLGSLNFGDYPSMAIEGFLAQPASSGLDLEYLNESNSQQGIISNQNTPGRIARAASTDSCGAQTEYDSFPTPRSQSNHSTASLSASSTYYVDGAGARGPRYGKLGRQNSTTVPGLGCPSKSSGRPQDVAFAFPVMAETQIPQLLENLRNNISQELYHKLVHQFNQTCSYFISDYFPSLGIISLSIHLYFEHFHFMFPLIHRASFATQPSAWLLVLATSAIGVLYLGTDDSRQCSDAFLEFIRAALERDDFLDPPNGPTHDNDLPLSVAIKEDMVKVQALILSTIAMFHGCRESLVRHAYTARSQLVALCLHSGMLRDRPYQKIKETPSTESTWLQWTHNESRRRAGYCIWLLDCMIAYESDSRPQMNLDDAEALLPCREGVWDAADEIEWQQAHNSCNASQPLLEAVEILYKKKKIDPGIGEFEQILLIHGLYRRTWEVAKYHKYSLSNWTPSAQKTDQPSEKLTHLSTWLPANPIFSKWRNSACDCLDTLHWSANSTAALNEGVEHPTILHLHLARLILLTPVITIRDIASTIVRSSIHLNPRGVPSETLDVRERVEIIGWVDEDQHKARLSLVHAGAIFWHVRRYSCDSIIEPFAVYLASLVVWAYATFSRPKGQKHLTQNNEQSSSSNRQHLSERGLNYSGTESSLSVSHSIAGPARQPLPTGGSSTNYPTNSSHSSPPQLSEHAEALEPDLAFIQLDRPCDDELVQSFVLHGNRMTPYMSRVGDICGIDGPRKVLLEGANFLMRSGTHVRSGNAGDEAIHGMRPTWGVAEKNAVFLERLASLIKLNSG</sequence>
<dbReference type="InterPro" id="IPR013087">
    <property type="entry name" value="Znf_C2H2_type"/>
</dbReference>
<keyword evidence="7" id="KW-0539">Nucleus</keyword>
<feature type="domain" description="Zn(2)-C6 fungal-type" evidence="10">
    <location>
        <begin position="80"/>
        <end position="109"/>
    </location>
</feature>
<dbReference type="GO" id="GO:0006351">
    <property type="term" value="P:DNA-templated transcription"/>
    <property type="evidence" value="ECO:0007669"/>
    <property type="project" value="InterPro"/>
</dbReference>
<dbReference type="PROSITE" id="PS50048">
    <property type="entry name" value="ZN2_CY6_FUNGAL_2"/>
    <property type="match status" value="1"/>
</dbReference>
<dbReference type="GO" id="GO:0008270">
    <property type="term" value="F:zinc ion binding"/>
    <property type="evidence" value="ECO:0007669"/>
    <property type="project" value="UniProtKB-KW"/>
</dbReference>
<evidence type="ECO:0000256" key="5">
    <source>
        <dbReference type="ARBA" id="ARBA00023015"/>
    </source>
</evidence>
<accession>A0A2J6R3D3</accession>
<dbReference type="OrthoDB" id="654211at2759"/>
<feature type="region of interest" description="Disordered" evidence="9">
    <location>
        <begin position="376"/>
        <end position="397"/>
    </location>
</feature>
<evidence type="ECO:0000256" key="1">
    <source>
        <dbReference type="ARBA" id="ARBA00022723"/>
    </source>
</evidence>
<evidence type="ECO:0000256" key="3">
    <source>
        <dbReference type="ARBA" id="ARBA00022771"/>
    </source>
</evidence>
<gene>
    <name evidence="12" type="ORF">L207DRAFT_639739</name>
</gene>
<evidence type="ECO:0000313" key="12">
    <source>
        <dbReference type="EMBL" id="PMD32995.1"/>
    </source>
</evidence>
<evidence type="ECO:0000256" key="4">
    <source>
        <dbReference type="ARBA" id="ARBA00022833"/>
    </source>
</evidence>
<proteinExistence type="predicted"/>
<dbReference type="InterPro" id="IPR001138">
    <property type="entry name" value="Zn2Cys6_DnaBD"/>
</dbReference>
<evidence type="ECO:0000256" key="6">
    <source>
        <dbReference type="ARBA" id="ARBA00023163"/>
    </source>
</evidence>
<dbReference type="GO" id="GO:0003677">
    <property type="term" value="F:DNA binding"/>
    <property type="evidence" value="ECO:0007669"/>
    <property type="project" value="InterPro"/>
</dbReference>